<dbReference type="Proteomes" id="UP000024635">
    <property type="component" value="Unassembled WGS sequence"/>
</dbReference>
<protein>
    <submittedName>
        <fullName evidence="1">Uncharacterized protein</fullName>
    </submittedName>
</protein>
<accession>A0A016ULE8</accession>
<dbReference type="OrthoDB" id="414666at2759"/>
<evidence type="ECO:0000313" key="1">
    <source>
        <dbReference type="EMBL" id="EYC15662.1"/>
    </source>
</evidence>
<organism evidence="1 2">
    <name type="scientific">Ancylostoma ceylanicum</name>
    <dbReference type="NCBI Taxonomy" id="53326"/>
    <lineage>
        <taxon>Eukaryota</taxon>
        <taxon>Metazoa</taxon>
        <taxon>Ecdysozoa</taxon>
        <taxon>Nematoda</taxon>
        <taxon>Chromadorea</taxon>
        <taxon>Rhabditida</taxon>
        <taxon>Rhabditina</taxon>
        <taxon>Rhabditomorpha</taxon>
        <taxon>Strongyloidea</taxon>
        <taxon>Ancylostomatidae</taxon>
        <taxon>Ancylostomatinae</taxon>
        <taxon>Ancylostoma</taxon>
    </lineage>
</organism>
<comment type="caution">
    <text evidence="1">The sequence shown here is derived from an EMBL/GenBank/DDBJ whole genome shotgun (WGS) entry which is preliminary data.</text>
</comment>
<reference evidence="2" key="1">
    <citation type="journal article" date="2015" name="Nat. Genet.">
        <title>The genome and transcriptome of the zoonotic hookworm Ancylostoma ceylanicum identify infection-specific gene families.</title>
        <authorList>
            <person name="Schwarz E.M."/>
            <person name="Hu Y."/>
            <person name="Antoshechkin I."/>
            <person name="Miller M.M."/>
            <person name="Sternberg P.W."/>
            <person name="Aroian R.V."/>
        </authorList>
    </citation>
    <scope>NUCLEOTIDE SEQUENCE</scope>
    <source>
        <strain evidence="2">HY135</strain>
    </source>
</reference>
<keyword evidence="2" id="KW-1185">Reference proteome</keyword>
<name>A0A016ULE8_9BILA</name>
<sequence length="90" mass="10328">MCGVIRNQRRKGRPRTVSCCILRRTSSASRGTRSGRKWTWKSPDGSTRNCIDHILACRHIRFKLDRIITCELDRCSLKRPSAPQRDSSVA</sequence>
<gene>
    <name evidence="1" type="primary">Acey_s0036.g3281</name>
    <name evidence="1" type="ORF">Y032_0036g3281</name>
</gene>
<proteinExistence type="predicted"/>
<dbReference type="EMBL" id="JARK01001372">
    <property type="protein sequence ID" value="EYC15662.1"/>
    <property type="molecule type" value="Genomic_DNA"/>
</dbReference>
<dbReference type="AlphaFoldDB" id="A0A016ULE8"/>
<evidence type="ECO:0000313" key="2">
    <source>
        <dbReference type="Proteomes" id="UP000024635"/>
    </source>
</evidence>